<evidence type="ECO:0000313" key="8">
    <source>
        <dbReference type="Proteomes" id="UP001139011"/>
    </source>
</evidence>
<name>A0A9X1X9J2_9BACL</name>
<keyword evidence="2" id="KW-1003">Cell membrane</keyword>
<evidence type="ECO:0000256" key="2">
    <source>
        <dbReference type="ARBA" id="ARBA00022475"/>
    </source>
</evidence>
<keyword evidence="3 6" id="KW-0812">Transmembrane</keyword>
<dbReference type="PANTHER" id="PTHR30086:SF20">
    <property type="entry name" value="ARGININE EXPORTER PROTEIN ARGO-RELATED"/>
    <property type="match status" value="1"/>
</dbReference>
<evidence type="ECO:0000256" key="1">
    <source>
        <dbReference type="ARBA" id="ARBA00004651"/>
    </source>
</evidence>
<keyword evidence="4 6" id="KW-1133">Transmembrane helix</keyword>
<proteinExistence type="predicted"/>
<comment type="subcellular location">
    <subcellularLocation>
        <location evidence="1">Cell membrane</location>
        <topology evidence="1">Multi-pass membrane protein</topology>
    </subcellularLocation>
</comment>
<gene>
    <name evidence="7" type="ORF">LCY76_07940</name>
</gene>
<protein>
    <submittedName>
        <fullName evidence="7">LysE family transporter</fullName>
    </submittedName>
</protein>
<comment type="caution">
    <text evidence="7">The sequence shown here is derived from an EMBL/GenBank/DDBJ whole genome shotgun (WGS) entry which is preliminary data.</text>
</comment>
<feature type="transmembrane region" description="Helical" evidence="6">
    <location>
        <begin position="143"/>
        <end position="167"/>
    </location>
</feature>
<keyword evidence="8" id="KW-1185">Reference proteome</keyword>
<evidence type="ECO:0000256" key="5">
    <source>
        <dbReference type="ARBA" id="ARBA00023136"/>
    </source>
</evidence>
<dbReference type="GO" id="GO:0005886">
    <property type="term" value="C:plasma membrane"/>
    <property type="evidence" value="ECO:0007669"/>
    <property type="project" value="UniProtKB-SubCell"/>
</dbReference>
<feature type="transmembrane region" description="Helical" evidence="6">
    <location>
        <begin position="38"/>
        <end position="66"/>
    </location>
</feature>
<dbReference type="Proteomes" id="UP001139011">
    <property type="component" value="Unassembled WGS sequence"/>
</dbReference>
<sequence>MQPIIHGFLLALGLILPLGVQNVFVFNQGANHKQFKKALPVIITASICDTVLILLAVFGVSLLILSFSWLKMILFVGGFFFLLFMGWSVWRSKPSKSSEAAPLPMKKQVTFAASVSLLNPHALLDTAGVIGTSSIVYSGAEKLGFTIACISVSWVWFIGLAFAGKWIGERDGNGKRLLFINRLSAILIWGVALYIAKEIIKLL</sequence>
<dbReference type="Pfam" id="PF01810">
    <property type="entry name" value="LysE"/>
    <property type="match status" value="1"/>
</dbReference>
<organism evidence="7 8">
    <name type="scientific">Fictibacillus marinisediminis</name>
    <dbReference type="NCBI Taxonomy" id="2878389"/>
    <lineage>
        <taxon>Bacteria</taxon>
        <taxon>Bacillati</taxon>
        <taxon>Bacillota</taxon>
        <taxon>Bacilli</taxon>
        <taxon>Bacillales</taxon>
        <taxon>Fictibacillaceae</taxon>
        <taxon>Fictibacillus</taxon>
    </lineage>
</organism>
<evidence type="ECO:0000256" key="3">
    <source>
        <dbReference type="ARBA" id="ARBA00022692"/>
    </source>
</evidence>
<feature type="transmembrane region" description="Helical" evidence="6">
    <location>
        <begin position="6"/>
        <end position="26"/>
    </location>
</feature>
<dbReference type="AlphaFoldDB" id="A0A9X1X9J2"/>
<dbReference type="GO" id="GO:0015171">
    <property type="term" value="F:amino acid transmembrane transporter activity"/>
    <property type="evidence" value="ECO:0007669"/>
    <property type="project" value="TreeGrafter"/>
</dbReference>
<evidence type="ECO:0000256" key="4">
    <source>
        <dbReference type="ARBA" id="ARBA00022989"/>
    </source>
</evidence>
<dbReference type="RefSeq" id="WP_248252184.1">
    <property type="nucleotide sequence ID" value="NZ_JAIWJX010000002.1"/>
</dbReference>
<feature type="transmembrane region" description="Helical" evidence="6">
    <location>
        <begin position="111"/>
        <end position="137"/>
    </location>
</feature>
<feature type="transmembrane region" description="Helical" evidence="6">
    <location>
        <begin position="72"/>
        <end position="90"/>
    </location>
</feature>
<evidence type="ECO:0000256" key="6">
    <source>
        <dbReference type="SAM" id="Phobius"/>
    </source>
</evidence>
<dbReference type="PANTHER" id="PTHR30086">
    <property type="entry name" value="ARGININE EXPORTER PROTEIN ARGO"/>
    <property type="match status" value="1"/>
</dbReference>
<dbReference type="InterPro" id="IPR001123">
    <property type="entry name" value="LeuE-type"/>
</dbReference>
<accession>A0A9X1X9J2</accession>
<dbReference type="EMBL" id="JAIWJX010000002">
    <property type="protein sequence ID" value="MCK6256521.1"/>
    <property type="molecule type" value="Genomic_DNA"/>
</dbReference>
<feature type="transmembrane region" description="Helical" evidence="6">
    <location>
        <begin position="179"/>
        <end position="196"/>
    </location>
</feature>
<reference evidence="7" key="1">
    <citation type="submission" date="2021-09" db="EMBL/GenBank/DDBJ databases">
        <title>Genome analysis of Fictibacillus sp. KIGAM418 isolated from marine sediment.</title>
        <authorList>
            <person name="Seo M.-J."/>
            <person name="Cho E.-S."/>
            <person name="Hwang C.Y."/>
        </authorList>
    </citation>
    <scope>NUCLEOTIDE SEQUENCE</scope>
    <source>
        <strain evidence="7">KIGAM418</strain>
    </source>
</reference>
<evidence type="ECO:0000313" key="7">
    <source>
        <dbReference type="EMBL" id="MCK6256521.1"/>
    </source>
</evidence>
<keyword evidence="5 6" id="KW-0472">Membrane</keyword>